<evidence type="ECO:0000256" key="7">
    <source>
        <dbReference type="SAM" id="MobiDB-lite"/>
    </source>
</evidence>
<feature type="region of interest" description="Disordered" evidence="7">
    <location>
        <begin position="1"/>
        <end position="39"/>
    </location>
</feature>
<sequence length="465" mass="51551">MGANDGFLGSTDVSPAPTDLGLGRSGKAEQPLLKPESSVFESSPVSRITAKELEEMEKKYGAYVRKDAFGIMGRGELTIADKFLLGIAMVTLVPIRVVVGIYVLLVYYLICRFCTAFSVPNRREEQEDYAHMTGWRREIVVRCGRFLSRVMLFNFGFYWIKETRLQSAEVLFQRARLFDSSLGFVLRSESLKSQIIWLDLITHEIVIDSLNLPMVGNGDYDLSKAKIRYLLKNWSKTKSIFPNYRLQNSWLLLPVTALHLVVLDPASIISVVETMLRESKASDFKGVSGDATSDNRNGSVRDSGARDDRRADARLPKARKRNLKAEGVSGIVNWKAEGGSEILPPWLCARVSSRISSACTLPHAPDELLADGLASVYSILRSAAKRENMGPWSEMRDSPTVVGDEGLAATQTDVSSSIGVIALLRASPLFMTATRQPLLCRTRSDSPSSFPFYYLGTDPLSSLEI</sequence>
<keyword evidence="6 9" id="KW-0012">Acyltransferase</keyword>
<name>A0ABR2M8G1_9ASPA</name>
<keyword evidence="4" id="KW-0443">Lipid metabolism</keyword>
<organism evidence="9 10">
    <name type="scientific">Platanthera guangdongensis</name>
    <dbReference type="NCBI Taxonomy" id="2320717"/>
    <lineage>
        <taxon>Eukaryota</taxon>
        <taxon>Viridiplantae</taxon>
        <taxon>Streptophyta</taxon>
        <taxon>Embryophyta</taxon>
        <taxon>Tracheophyta</taxon>
        <taxon>Spermatophyta</taxon>
        <taxon>Magnoliopsida</taxon>
        <taxon>Liliopsida</taxon>
        <taxon>Asparagales</taxon>
        <taxon>Orchidaceae</taxon>
        <taxon>Orchidoideae</taxon>
        <taxon>Orchideae</taxon>
        <taxon>Orchidinae</taxon>
        <taxon>Platanthera</taxon>
    </lineage>
</organism>
<feature type="region of interest" description="Disordered" evidence="7">
    <location>
        <begin position="284"/>
        <end position="318"/>
    </location>
</feature>
<evidence type="ECO:0000313" key="9">
    <source>
        <dbReference type="EMBL" id="KAK8959964.1"/>
    </source>
</evidence>
<keyword evidence="1" id="KW-0808">Transferase</keyword>
<evidence type="ECO:0000256" key="8">
    <source>
        <dbReference type="SAM" id="Phobius"/>
    </source>
</evidence>
<evidence type="ECO:0000256" key="2">
    <source>
        <dbReference type="ARBA" id="ARBA00022692"/>
    </source>
</evidence>
<reference evidence="9 10" key="1">
    <citation type="journal article" date="2022" name="Nat. Plants">
        <title>Genomes of leafy and leafless Platanthera orchids illuminate the evolution of mycoheterotrophy.</title>
        <authorList>
            <person name="Li M.H."/>
            <person name="Liu K.W."/>
            <person name="Li Z."/>
            <person name="Lu H.C."/>
            <person name="Ye Q.L."/>
            <person name="Zhang D."/>
            <person name="Wang J.Y."/>
            <person name="Li Y.F."/>
            <person name="Zhong Z.M."/>
            <person name="Liu X."/>
            <person name="Yu X."/>
            <person name="Liu D.K."/>
            <person name="Tu X.D."/>
            <person name="Liu B."/>
            <person name="Hao Y."/>
            <person name="Liao X.Y."/>
            <person name="Jiang Y.T."/>
            <person name="Sun W.H."/>
            <person name="Chen J."/>
            <person name="Chen Y.Q."/>
            <person name="Ai Y."/>
            <person name="Zhai J.W."/>
            <person name="Wu S.S."/>
            <person name="Zhou Z."/>
            <person name="Hsiao Y.Y."/>
            <person name="Wu W.L."/>
            <person name="Chen Y.Y."/>
            <person name="Lin Y.F."/>
            <person name="Hsu J.L."/>
            <person name="Li C.Y."/>
            <person name="Wang Z.W."/>
            <person name="Zhao X."/>
            <person name="Zhong W.Y."/>
            <person name="Ma X.K."/>
            <person name="Ma L."/>
            <person name="Huang J."/>
            <person name="Chen G.Z."/>
            <person name="Huang M.Z."/>
            <person name="Huang L."/>
            <person name="Peng D.H."/>
            <person name="Luo Y.B."/>
            <person name="Zou S.Q."/>
            <person name="Chen S.P."/>
            <person name="Lan S."/>
            <person name="Tsai W.C."/>
            <person name="Van de Peer Y."/>
            <person name="Liu Z.J."/>
        </authorList>
    </citation>
    <scope>NUCLEOTIDE SEQUENCE [LARGE SCALE GENOMIC DNA]</scope>
    <source>
        <strain evidence="9">Lor288</strain>
    </source>
</reference>
<evidence type="ECO:0000256" key="4">
    <source>
        <dbReference type="ARBA" id="ARBA00023098"/>
    </source>
</evidence>
<keyword evidence="10" id="KW-1185">Reference proteome</keyword>
<keyword evidence="2 8" id="KW-0812">Transmembrane</keyword>
<proteinExistence type="predicted"/>
<gene>
    <name evidence="9" type="primary">LPEAT1</name>
    <name evidence="9" type="ORF">KSP40_PGU017221</name>
</gene>
<dbReference type="EMBL" id="JBBWWR010000011">
    <property type="protein sequence ID" value="KAK8959964.1"/>
    <property type="molecule type" value="Genomic_DNA"/>
</dbReference>
<evidence type="ECO:0000256" key="6">
    <source>
        <dbReference type="ARBA" id="ARBA00023315"/>
    </source>
</evidence>
<dbReference type="GO" id="GO:0016746">
    <property type="term" value="F:acyltransferase activity"/>
    <property type="evidence" value="ECO:0007669"/>
    <property type="project" value="UniProtKB-KW"/>
</dbReference>
<evidence type="ECO:0000313" key="10">
    <source>
        <dbReference type="Proteomes" id="UP001412067"/>
    </source>
</evidence>
<evidence type="ECO:0000256" key="3">
    <source>
        <dbReference type="ARBA" id="ARBA00022989"/>
    </source>
</evidence>
<feature type="transmembrane region" description="Helical" evidence="8">
    <location>
        <begin position="83"/>
        <end position="110"/>
    </location>
</feature>
<dbReference type="Proteomes" id="UP001412067">
    <property type="component" value="Unassembled WGS sequence"/>
</dbReference>
<feature type="compositionally biased region" description="Polar residues" evidence="7">
    <location>
        <begin position="290"/>
        <end position="300"/>
    </location>
</feature>
<dbReference type="PANTHER" id="PTHR23063:SF54">
    <property type="entry name" value="LYSOPHOSPHOLIPID ACYLTRANSFERASE LPEAT1"/>
    <property type="match status" value="1"/>
</dbReference>
<feature type="compositionally biased region" description="Basic and acidic residues" evidence="7">
    <location>
        <begin position="303"/>
        <end position="315"/>
    </location>
</feature>
<evidence type="ECO:0000256" key="1">
    <source>
        <dbReference type="ARBA" id="ARBA00022679"/>
    </source>
</evidence>
<dbReference type="PANTHER" id="PTHR23063">
    <property type="entry name" value="PHOSPHOLIPID ACYLTRANSFERASE"/>
    <property type="match status" value="1"/>
</dbReference>
<accession>A0ABR2M8G1</accession>
<keyword evidence="3 8" id="KW-1133">Transmembrane helix</keyword>
<protein>
    <submittedName>
        <fullName evidence="9">Lysophospholipid acyltransferase LPEAT1</fullName>
    </submittedName>
</protein>
<keyword evidence="5 8" id="KW-0472">Membrane</keyword>
<comment type="caution">
    <text evidence="9">The sequence shown here is derived from an EMBL/GenBank/DDBJ whole genome shotgun (WGS) entry which is preliminary data.</text>
</comment>
<evidence type="ECO:0000256" key="5">
    <source>
        <dbReference type="ARBA" id="ARBA00023136"/>
    </source>
</evidence>